<feature type="transmembrane region" description="Helical" evidence="1">
    <location>
        <begin position="122"/>
        <end position="143"/>
    </location>
</feature>
<name>A0A521AML2_9FLAO</name>
<evidence type="ECO:0000256" key="1">
    <source>
        <dbReference type="SAM" id="Phobius"/>
    </source>
</evidence>
<sequence>MKRKASLNEQDYLHSFMSTMTEKSDTIINYVLAVYFLLGIALSFKYDTWEIGAGVGTLNLLAYYSAKFFLKNSKFYQYVLSVVLAIFMAQYIYQMHGLFEMHFTVFVASTILIIYQNWKLQIPLTLLVILHHGALAYLQNYVYNDANGLQIYFSQVNFDMETFLVHVVLAGAVFFMNGYWAYYFKAHSQNHISKISDEYELENIKLASAKFSSMSATKEYNDFIHKTTLDLKMPVSSVLKLIDVSKGHTDNDQLLNYLEMMKESAKKIDDLVNDIHFKSVSGKTNPNH</sequence>
<dbReference type="EMBL" id="WKKG01000010">
    <property type="protein sequence ID" value="MRX69845.1"/>
    <property type="molecule type" value="Genomic_DNA"/>
</dbReference>
<evidence type="ECO:0000313" key="3">
    <source>
        <dbReference type="EMBL" id="SMO36084.1"/>
    </source>
</evidence>
<reference evidence="2 5" key="2">
    <citation type="submission" date="2019-11" db="EMBL/GenBank/DDBJ databases">
        <title>Flavobacterium resistens genome.</title>
        <authorList>
            <person name="Wilson V.M."/>
            <person name="Newman J.D."/>
        </authorList>
    </citation>
    <scope>NUCLEOTIDE SEQUENCE [LARGE SCALE GENOMIC DNA]</scope>
    <source>
        <strain evidence="2 5">DSM 19382</strain>
    </source>
</reference>
<keyword evidence="1" id="KW-0472">Membrane</keyword>
<feature type="transmembrane region" description="Helical" evidence="1">
    <location>
        <begin position="75"/>
        <end position="93"/>
    </location>
</feature>
<keyword evidence="1" id="KW-0812">Transmembrane</keyword>
<dbReference type="Gene3D" id="1.10.287.130">
    <property type="match status" value="1"/>
</dbReference>
<accession>A0A521AML2</accession>
<dbReference type="Proteomes" id="UP000317289">
    <property type="component" value="Unassembled WGS sequence"/>
</dbReference>
<evidence type="ECO:0000313" key="2">
    <source>
        <dbReference type="EMBL" id="MRX69845.1"/>
    </source>
</evidence>
<keyword evidence="1" id="KW-1133">Transmembrane helix</keyword>
<evidence type="ECO:0000313" key="5">
    <source>
        <dbReference type="Proteomes" id="UP000468990"/>
    </source>
</evidence>
<dbReference type="EMBL" id="FXTA01000001">
    <property type="protein sequence ID" value="SMO36084.1"/>
    <property type="molecule type" value="Genomic_DNA"/>
</dbReference>
<reference evidence="3 4" key="1">
    <citation type="submission" date="2017-05" db="EMBL/GenBank/DDBJ databases">
        <authorList>
            <person name="Varghese N."/>
            <person name="Submissions S."/>
        </authorList>
    </citation>
    <scope>NUCLEOTIDE SEQUENCE [LARGE SCALE GENOMIC DNA]</scope>
    <source>
        <strain evidence="3 4">DSM 19382</strain>
    </source>
</reference>
<keyword evidence="5" id="KW-1185">Reference proteome</keyword>
<dbReference type="OrthoDB" id="9809670at2"/>
<feature type="transmembrane region" description="Helical" evidence="1">
    <location>
        <begin position="51"/>
        <end position="70"/>
    </location>
</feature>
<dbReference type="Proteomes" id="UP000468990">
    <property type="component" value="Unassembled WGS sequence"/>
</dbReference>
<evidence type="ECO:0008006" key="6">
    <source>
        <dbReference type="Google" id="ProtNLM"/>
    </source>
</evidence>
<proteinExistence type="predicted"/>
<feature type="transmembrane region" description="Helical" evidence="1">
    <location>
        <begin position="163"/>
        <end position="184"/>
    </location>
</feature>
<dbReference type="AlphaFoldDB" id="A0A521AML2"/>
<protein>
    <recommendedName>
        <fullName evidence="6">Methyl-accepting chemotaxis protein</fullName>
    </recommendedName>
</protein>
<evidence type="ECO:0000313" key="4">
    <source>
        <dbReference type="Proteomes" id="UP000317289"/>
    </source>
</evidence>
<gene>
    <name evidence="2" type="ORF">GJU42_17885</name>
    <name evidence="3" type="ORF">SAMN06265349_101231</name>
</gene>
<organism evidence="3 4">
    <name type="scientific">Flavobacterium resistens</name>
    <dbReference type="NCBI Taxonomy" id="443612"/>
    <lineage>
        <taxon>Bacteria</taxon>
        <taxon>Pseudomonadati</taxon>
        <taxon>Bacteroidota</taxon>
        <taxon>Flavobacteriia</taxon>
        <taxon>Flavobacteriales</taxon>
        <taxon>Flavobacteriaceae</taxon>
        <taxon>Flavobacterium</taxon>
    </lineage>
</organism>
<dbReference type="RefSeq" id="WP_035643943.1">
    <property type="nucleotide sequence ID" value="NZ_FXTA01000001.1"/>
</dbReference>
<feature type="transmembrane region" description="Helical" evidence="1">
    <location>
        <begin position="99"/>
        <end position="115"/>
    </location>
</feature>
<feature type="transmembrane region" description="Helical" evidence="1">
    <location>
        <begin position="27"/>
        <end position="45"/>
    </location>
</feature>